<evidence type="ECO:0000313" key="1">
    <source>
        <dbReference type="EMBL" id="JAP96318.1"/>
    </source>
</evidence>
<name>A0A146KJK0_9EUKA</name>
<proteinExistence type="predicted"/>
<sequence>SIALKNSKYVYIALPAFQRVNMPNSSFPLHKSDTISQPIFKVGISYVNQLIGTYKPFIQTRSKSDYSFEFPCESLSFVSYRCFERLTNQYFMFQQINSSVLKQILMKHQLVLSKNIINQQKLVYVKQNQDLCQRNQI</sequence>
<dbReference type="AlphaFoldDB" id="A0A146KJK0"/>
<feature type="non-terminal residue" evidence="1">
    <location>
        <position position="1"/>
    </location>
</feature>
<dbReference type="EMBL" id="GDID01000288">
    <property type="protein sequence ID" value="JAP96318.1"/>
    <property type="molecule type" value="Transcribed_RNA"/>
</dbReference>
<feature type="non-terminal residue" evidence="1">
    <location>
        <position position="137"/>
    </location>
</feature>
<organism evidence="1">
    <name type="scientific">Trepomonas sp. PC1</name>
    <dbReference type="NCBI Taxonomy" id="1076344"/>
    <lineage>
        <taxon>Eukaryota</taxon>
        <taxon>Metamonada</taxon>
        <taxon>Diplomonadida</taxon>
        <taxon>Hexamitidae</taxon>
        <taxon>Hexamitinae</taxon>
        <taxon>Trepomonas</taxon>
    </lineage>
</organism>
<protein>
    <submittedName>
        <fullName evidence="1">Uncharacterized protein</fullName>
    </submittedName>
</protein>
<accession>A0A146KJK0</accession>
<reference evidence="1" key="1">
    <citation type="submission" date="2015-07" db="EMBL/GenBank/DDBJ databases">
        <title>Adaptation to a free-living lifestyle via gene acquisitions in the diplomonad Trepomonas sp. PC1.</title>
        <authorList>
            <person name="Xu F."/>
            <person name="Jerlstrom-Hultqvist J."/>
            <person name="Kolisko M."/>
            <person name="Simpson A.G.B."/>
            <person name="Roger A.J."/>
            <person name="Svard S.G."/>
            <person name="Andersson J.O."/>
        </authorList>
    </citation>
    <scope>NUCLEOTIDE SEQUENCE</scope>
    <source>
        <strain evidence="1">PC1</strain>
    </source>
</reference>
<gene>
    <name evidence="1" type="ORF">TPC1_10384</name>
</gene>